<organism evidence="2 3">
    <name type="scientific">Mesorhizobium japonicum</name>
    <dbReference type="NCBI Taxonomy" id="2066070"/>
    <lineage>
        <taxon>Bacteria</taxon>
        <taxon>Pseudomonadati</taxon>
        <taxon>Pseudomonadota</taxon>
        <taxon>Alphaproteobacteria</taxon>
        <taxon>Hyphomicrobiales</taxon>
        <taxon>Phyllobacteriaceae</taxon>
        <taxon>Mesorhizobium</taxon>
    </lineage>
</organism>
<protein>
    <submittedName>
        <fullName evidence="2">Uncharacterized protein</fullName>
    </submittedName>
</protein>
<evidence type="ECO:0000256" key="1">
    <source>
        <dbReference type="SAM" id="SignalP"/>
    </source>
</evidence>
<comment type="caution">
    <text evidence="2">The sequence shown here is derived from an EMBL/GenBank/DDBJ whole genome shotgun (WGS) entry which is preliminary data.</text>
</comment>
<feature type="signal peptide" evidence="1">
    <location>
        <begin position="1"/>
        <end position="43"/>
    </location>
</feature>
<sequence length="118" mass="12649">MCLPLPETPRRRRCQMAHRFSFRWIKIAAIGAALALSTLSAQAQFICGGHSDLVTGLAQAFQQKQIGYGVVGQSAIVEIYVSASGTWSMLVTDVQGRSCIFATGEGWEDTAIATAQGI</sequence>
<proteinExistence type="predicted"/>
<dbReference type="Proteomes" id="UP000275436">
    <property type="component" value="Unassembled WGS sequence"/>
</dbReference>
<evidence type="ECO:0000313" key="2">
    <source>
        <dbReference type="EMBL" id="RNJ43504.1"/>
    </source>
</evidence>
<gene>
    <name evidence="2" type="ORF">DNR46_22840</name>
</gene>
<name>A0A3M9X696_9HYPH</name>
<evidence type="ECO:0000313" key="3">
    <source>
        <dbReference type="Proteomes" id="UP000275436"/>
    </source>
</evidence>
<reference evidence="2 3" key="1">
    <citation type="journal article" date="2018" name="Mol. Plant Microbe Interact.">
        <title>Taxonomically Different Co-Microsymbionts of a Relict Legume, Oxytropis popoviana, Have Complementary Sets of Symbiotic Genes and Together Increase the Efficiency of Plant Nodulation.</title>
        <authorList>
            <person name="Safronova V."/>
            <person name="Belimov A."/>
            <person name="Sazanova A."/>
            <person name="Chirak E."/>
            <person name="Verkhozina A."/>
            <person name="Kuznetsova I."/>
            <person name="Andronov E."/>
            <person name="Puhalsky J."/>
            <person name="Tikhonovich I."/>
        </authorList>
    </citation>
    <scope>NUCLEOTIDE SEQUENCE [LARGE SCALE GENOMIC DNA]</scope>
    <source>
        <strain evidence="2 3">Opo-235</strain>
    </source>
</reference>
<feature type="chain" id="PRO_5043184570" evidence="1">
    <location>
        <begin position="44"/>
        <end position="118"/>
    </location>
</feature>
<dbReference type="EMBL" id="QKOD01000006">
    <property type="protein sequence ID" value="RNJ43504.1"/>
    <property type="molecule type" value="Genomic_DNA"/>
</dbReference>
<accession>A0A3M9X696</accession>
<keyword evidence="1" id="KW-0732">Signal</keyword>
<dbReference type="AlphaFoldDB" id="A0A3M9X696"/>